<sequence>MTLRIDLHTHSNESDGTDRPGELVEHAIDAGITHLALTDHDSIAGWQDALEHRGSAISLVLGAEISCQTKEALSVHMLGLLFDPENQPLRSAMDQTRSNRVTRMERIVGRLQEAGMEITIEDVYEQLREGATLGRPHLADAMVKRGIVKDRSEAFDKFLHNRSKFYIPDASPTPEDAIRLIKEAGGVAIIAHPFASLRGRIISPEYLESLVEAGLDGIEIDHRDHNEGERDALRELSRRFGLIATGGSDYHGNGKENRLAENTTDMAQFERIVARATGFAPVGE</sequence>
<proteinExistence type="predicted"/>
<feature type="region of interest" description="Disordered" evidence="1">
    <location>
        <begin position="1"/>
        <end position="20"/>
    </location>
</feature>
<evidence type="ECO:0000259" key="2">
    <source>
        <dbReference type="SMART" id="SM00481"/>
    </source>
</evidence>
<name>A0A6J6DQU3_9ZZZZ</name>
<feature type="domain" description="Polymerase/histidinol phosphatase N-terminal" evidence="2">
    <location>
        <begin position="5"/>
        <end position="69"/>
    </location>
</feature>
<organism evidence="3">
    <name type="scientific">freshwater metagenome</name>
    <dbReference type="NCBI Taxonomy" id="449393"/>
    <lineage>
        <taxon>unclassified sequences</taxon>
        <taxon>metagenomes</taxon>
        <taxon>ecological metagenomes</taxon>
    </lineage>
</organism>
<dbReference type="CDD" id="cd07438">
    <property type="entry name" value="PHP_HisPPase_AMP"/>
    <property type="match status" value="1"/>
</dbReference>
<accession>A0A6J6DQU3</accession>
<dbReference type="GO" id="GO:0035312">
    <property type="term" value="F:5'-3' DNA exonuclease activity"/>
    <property type="evidence" value="ECO:0007669"/>
    <property type="project" value="TreeGrafter"/>
</dbReference>
<dbReference type="Gene3D" id="1.10.150.650">
    <property type="match status" value="1"/>
</dbReference>
<dbReference type="InterPro" id="IPR016195">
    <property type="entry name" value="Pol/histidinol_Pase-like"/>
</dbReference>
<dbReference type="PANTHER" id="PTHR42924">
    <property type="entry name" value="EXONUCLEASE"/>
    <property type="match status" value="1"/>
</dbReference>
<dbReference type="InterPro" id="IPR004013">
    <property type="entry name" value="PHP_dom"/>
</dbReference>
<dbReference type="InterPro" id="IPR003141">
    <property type="entry name" value="Pol/His_phosphatase_N"/>
</dbReference>
<dbReference type="InterPro" id="IPR052018">
    <property type="entry name" value="PHP_domain"/>
</dbReference>
<dbReference type="Pfam" id="PF02811">
    <property type="entry name" value="PHP"/>
    <property type="match status" value="1"/>
</dbReference>
<evidence type="ECO:0000256" key="1">
    <source>
        <dbReference type="SAM" id="MobiDB-lite"/>
    </source>
</evidence>
<dbReference type="GO" id="GO:0004534">
    <property type="term" value="F:5'-3' RNA exonuclease activity"/>
    <property type="evidence" value="ECO:0007669"/>
    <property type="project" value="TreeGrafter"/>
</dbReference>
<dbReference type="AlphaFoldDB" id="A0A6J6DQU3"/>
<protein>
    <submittedName>
        <fullName evidence="3">Unannotated protein</fullName>
    </submittedName>
</protein>
<dbReference type="SUPFAM" id="SSF89550">
    <property type="entry name" value="PHP domain-like"/>
    <property type="match status" value="1"/>
</dbReference>
<gene>
    <name evidence="3" type="ORF">UFOPK1650_00321</name>
</gene>
<dbReference type="SMART" id="SM00481">
    <property type="entry name" value="POLIIIAc"/>
    <property type="match status" value="1"/>
</dbReference>
<evidence type="ECO:0000313" key="3">
    <source>
        <dbReference type="EMBL" id="CAB4563498.1"/>
    </source>
</evidence>
<dbReference type="PANTHER" id="PTHR42924:SF3">
    <property type="entry name" value="POLYMERASE_HISTIDINOL PHOSPHATASE N-TERMINAL DOMAIN-CONTAINING PROTEIN"/>
    <property type="match status" value="1"/>
</dbReference>
<dbReference type="EMBL" id="CAEZTJ010000027">
    <property type="protein sequence ID" value="CAB4563498.1"/>
    <property type="molecule type" value="Genomic_DNA"/>
</dbReference>
<reference evidence="3" key="1">
    <citation type="submission" date="2020-05" db="EMBL/GenBank/DDBJ databases">
        <authorList>
            <person name="Chiriac C."/>
            <person name="Salcher M."/>
            <person name="Ghai R."/>
            <person name="Kavagutti S V."/>
        </authorList>
    </citation>
    <scope>NUCLEOTIDE SEQUENCE</scope>
</reference>
<dbReference type="Gene3D" id="3.20.20.140">
    <property type="entry name" value="Metal-dependent hydrolases"/>
    <property type="match status" value="1"/>
</dbReference>